<dbReference type="GO" id="GO:0008360">
    <property type="term" value="P:regulation of cell shape"/>
    <property type="evidence" value="ECO:0007669"/>
    <property type="project" value="UniProtKB-KW"/>
</dbReference>
<comment type="similarity">
    <text evidence="1 7">Belongs to the MurCDEF family. MurE subfamily.</text>
</comment>
<dbReference type="Gene3D" id="3.90.190.20">
    <property type="entry name" value="Mur ligase, C-terminal domain"/>
    <property type="match status" value="1"/>
</dbReference>
<dbReference type="GO" id="GO:0005737">
    <property type="term" value="C:cytoplasm"/>
    <property type="evidence" value="ECO:0007669"/>
    <property type="project" value="UniProtKB-SubCell"/>
</dbReference>
<dbReference type="Proteomes" id="UP000295182">
    <property type="component" value="Unassembled WGS sequence"/>
</dbReference>
<evidence type="ECO:0000256" key="3">
    <source>
        <dbReference type="ARBA" id="ARBA00022960"/>
    </source>
</evidence>
<evidence type="ECO:0000256" key="4">
    <source>
        <dbReference type="ARBA" id="ARBA00022984"/>
    </source>
</evidence>
<feature type="binding site" evidence="7">
    <location>
        <position position="482"/>
    </location>
    <ligand>
        <name>meso-2,6-diaminopimelate</name>
        <dbReference type="ChEBI" id="CHEBI:57791"/>
    </ligand>
</feature>
<accession>A0A4R2N921</accession>
<feature type="binding site" evidence="7">
    <location>
        <position position="195"/>
    </location>
    <ligand>
        <name>UDP-N-acetyl-alpha-D-muramoyl-L-alanyl-D-glutamate</name>
        <dbReference type="ChEBI" id="CHEBI:83900"/>
    </ligand>
</feature>
<comment type="subcellular location">
    <subcellularLocation>
        <location evidence="7 8">Cytoplasm</location>
    </subcellularLocation>
</comment>
<dbReference type="GO" id="GO:0000287">
    <property type="term" value="F:magnesium ion binding"/>
    <property type="evidence" value="ECO:0007669"/>
    <property type="project" value="UniProtKB-UniRule"/>
</dbReference>
<feature type="domain" description="Mur ligase C-terminal" evidence="10">
    <location>
        <begin position="355"/>
        <end position="484"/>
    </location>
</feature>
<keyword evidence="7" id="KW-0460">Magnesium</keyword>
<evidence type="ECO:0000259" key="9">
    <source>
        <dbReference type="Pfam" id="PF01225"/>
    </source>
</evidence>
<keyword evidence="6 7" id="KW-0961">Cell wall biogenesis/degradation</keyword>
<dbReference type="PANTHER" id="PTHR23135">
    <property type="entry name" value="MUR LIGASE FAMILY MEMBER"/>
    <property type="match status" value="1"/>
</dbReference>
<dbReference type="GO" id="GO:0008765">
    <property type="term" value="F:UDP-N-acetylmuramoylalanyl-D-glutamate-2,6-diaminopimelate ligase activity"/>
    <property type="evidence" value="ECO:0007669"/>
    <property type="project" value="UniProtKB-UniRule"/>
</dbReference>
<keyword evidence="7" id="KW-0067">ATP-binding</keyword>
<evidence type="ECO:0000256" key="1">
    <source>
        <dbReference type="ARBA" id="ARBA00005898"/>
    </source>
</evidence>
<feature type="binding site" evidence="7">
    <location>
        <position position="486"/>
    </location>
    <ligand>
        <name>meso-2,6-diaminopimelate</name>
        <dbReference type="ChEBI" id="CHEBI:57791"/>
    </ligand>
</feature>
<dbReference type="GO" id="GO:0071555">
    <property type="term" value="P:cell wall organization"/>
    <property type="evidence" value="ECO:0007669"/>
    <property type="project" value="UniProtKB-KW"/>
</dbReference>
<dbReference type="InterPro" id="IPR035911">
    <property type="entry name" value="MurE/MurF_N"/>
</dbReference>
<comment type="caution">
    <text evidence="7">Lacks conserved residue(s) required for the propagation of feature annotation.</text>
</comment>
<evidence type="ECO:0000256" key="6">
    <source>
        <dbReference type="ARBA" id="ARBA00023316"/>
    </source>
</evidence>
<comment type="pathway">
    <text evidence="7 8">Cell wall biogenesis; peptidoglycan biosynthesis.</text>
</comment>
<protein>
    <recommendedName>
        <fullName evidence="7">UDP-N-acetylmuramoyl-L-alanyl-D-glutamate--2,6-diaminopimelate ligase</fullName>
        <ecNumber evidence="7">6.3.2.13</ecNumber>
    </recommendedName>
    <alternativeName>
        <fullName evidence="7">Meso-A2pm-adding enzyme</fullName>
    </alternativeName>
    <alternativeName>
        <fullName evidence="7">Meso-diaminopimelate-adding enzyme</fullName>
    </alternativeName>
    <alternativeName>
        <fullName evidence="7">UDP-MurNAc-L-Ala-D-Glu:meso-diaminopimelate ligase</fullName>
    </alternativeName>
    <alternativeName>
        <fullName evidence="7">UDP-MurNAc-tripeptide synthetase</fullName>
    </alternativeName>
    <alternativeName>
        <fullName evidence="7">UDP-N-acetylmuramyl-tripeptide synthetase</fullName>
    </alternativeName>
</protein>
<name>A0A4R2N921_9BURK</name>
<dbReference type="Pfam" id="PF08245">
    <property type="entry name" value="Mur_ligase_M"/>
    <property type="match status" value="1"/>
</dbReference>
<dbReference type="SUPFAM" id="SSF63418">
    <property type="entry name" value="MurE/MurF N-terminal domain"/>
    <property type="match status" value="1"/>
</dbReference>
<feature type="binding site" evidence="7">
    <location>
        <begin position="110"/>
        <end position="116"/>
    </location>
    <ligand>
        <name>ATP</name>
        <dbReference type="ChEBI" id="CHEBI:30616"/>
    </ligand>
</feature>
<dbReference type="Pfam" id="PF01225">
    <property type="entry name" value="Mur_ligase"/>
    <property type="match status" value="1"/>
</dbReference>
<dbReference type="InterPro" id="IPR005761">
    <property type="entry name" value="UDP-N-AcMur-Glu-dNH2Pim_ligase"/>
</dbReference>
<dbReference type="SUPFAM" id="SSF53244">
    <property type="entry name" value="MurD-like peptide ligases, peptide-binding domain"/>
    <property type="match status" value="1"/>
</dbReference>
<dbReference type="InterPro" id="IPR004101">
    <property type="entry name" value="Mur_ligase_C"/>
</dbReference>
<gene>
    <name evidence="7" type="primary">murE</name>
    <name evidence="12" type="ORF">EV674_11235</name>
</gene>
<keyword evidence="7" id="KW-0963">Cytoplasm</keyword>
<feature type="binding site" evidence="7">
    <location>
        <begin position="168"/>
        <end position="169"/>
    </location>
    <ligand>
        <name>UDP-N-acetyl-alpha-D-muramoyl-L-alanyl-D-glutamate</name>
        <dbReference type="ChEBI" id="CHEBI:83900"/>
    </ligand>
</feature>
<evidence type="ECO:0000256" key="8">
    <source>
        <dbReference type="RuleBase" id="RU004135"/>
    </source>
</evidence>
<sequence length="515" mass="54357">MIHTLAHSAEAVQWLRARVTGTLHTDSRQIQPGDGFIAWPGAATDGRAHVPDALARGAVACLVEREGVEPFGLAGEHLAALPGLKSATADIAAQWFGSPTQVLDVVAFTGTNGKTSSAWWLAGALSVQADAGGAGVLLKRELQAHAPCALVGTLGMGIVPHLETTGMTTPDPVRLQRAFRQFADAGVRTCAIEASSIGLAEHRLTGTRIRVAVLTNFTQDHLDYHGSMEAYWQAKAALFSWPGLQAAVLNIDDPHGAQLHSALALAQQAQPTPPLDLWSISMHQSARLRAQDVVFADAGLCFTVVEGAEQHRLQTAVIGDYNVSNLLGVLAAMRALGIPLASAVAACAALEPVPGRMQRIATPGQPLVAVDYAHTPDALDQALRALRPMAQARGGRLWCVFGCGGDRDAGKRPQMGAAAQHRADCVVVTSDNPRSEAPEHIIHQILQGTIAGDTVWVEPDRAAAIGQALAQADSADVVLIAGKGHEDYQEMAGVRRPFSDMAQAQAALQRREART</sequence>
<dbReference type="GO" id="GO:0051301">
    <property type="term" value="P:cell division"/>
    <property type="evidence" value="ECO:0007669"/>
    <property type="project" value="UniProtKB-KW"/>
</dbReference>
<feature type="domain" description="Mur ligase N-terminal catalytic" evidence="9">
    <location>
        <begin position="24"/>
        <end position="67"/>
    </location>
</feature>
<comment type="function">
    <text evidence="7">Catalyzes the addition of meso-diaminopimelic acid to the nucleotide precursor UDP-N-acetylmuramoyl-L-alanyl-D-glutamate (UMAG) in the biosynthesis of bacterial cell-wall peptidoglycan.</text>
</comment>
<dbReference type="InterPro" id="IPR013221">
    <property type="entry name" value="Mur_ligase_cen"/>
</dbReference>
<organism evidence="12 13">
    <name type="scientific">Simplicispira metamorpha</name>
    <dbReference type="NCBI Taxonomy" id="80881"/>
    <lineage>
        <taxon>Bacteria</taxon>
        <taxon>Pseudomonadati</taxon>
        <taxon>Pseudomonadota</taxon>
        <taxon>Betaproteobacteria</taxon>
        <taxon>Burkholderiales</taxon>
        <taxon>Comamonadaceae</taxon>
        <taxon>Simplicispira</taxon>
    </lineage>
</organism>
<dbReference type="AlphaFoldDB" id="A0A4R2N921"/>
<dbReference type="HAMAP" id="MF_00208">
    <property type="entry name" value="MurE"/>
    <property type="match status" value="1"/>
</dbReference>
<evidence type="ECO:0000313" key="12">
    <source>
        <dbReference type="EMBL" id="TCP17479.1"/>
    </source>
</evidence>
<comment type="PTM">
    <text evidence="7">Carboxylation is probably crucial for Mg(2+) binding and, consequently, for the gamma-phosphate positioning of ATP.</text>
</comment>
<dbReference type="SUPFAM" id="SSF53623">
    <property type="entry name" value="MurD-like peptide ligases, catalytic domain"/>
    <property type="match status" value="1"/>
</dbReference>
<evidence type="ECO:0000256" key="7">
    <source>
        <dbReference type="HAMAP-Rule" id="MF_00208"/>
    </source>
</evidence>
<feature type="binding site" evidence="7">
    <location>
        <begin position="431"/>
        <end position="434"/>
    </location>
    <ligand>
        <name>meso-2,6-diaminopimelate</name>
        <dbReference type="ChEBI" id="CHEBI:57791"/>
    </ligand>
</feature>
<dbReference type="EMBL" id="SLXH01000012">
    <property type="protein sequence ID" value="TCP17479.1"/>
    <property type="molecule type" value="Genomic_DNA"/>
</dbReference>
<dbReference type="NCBIfam" id="NF001126">
    <property type="entry name" value="PRK00139.1-4"/>
    <property type="match status" value="1"/>
</dbReference>
<dbReference type="Gene3D" id="3.40.1190.10">
    <property type="entry name" value="Mur-like, catalytic domain"/>
    <property type="match status" value="1"/>
</dbReference>
<feature type="binding site" evidence="7">
    <location>
        <position position="407"/>
    </location>
    <ligand>
        <name>meso-2,6-diaminopimelate</name>
        <dbReference type="ChEBI" id="CHEBI:57791"/>
    </ligand>
</feature>
<keyword evidence="7" id="KW-0547">Nucleotide-binding</keyword>
<proteinExistence type="inferred from homology"/>
<dbReference type="UniPathway" id="UPA00219"/>
<evidence type="ECO:0000256" key="5">
    <source>
        <dbReference type="ARBA" id="ARBA00023306"/>
    </source>
</evidence>
<evidence type="ECO:0000313" key="13">
    <source>
        <dbReference type="Proteomes" id="UP000295182"/>
    </source>
</evidence>
<dbReference type="InterPro" id="IPR036565">
    <property type="entry name" value="Mur-like_cat_sf"/>
</dbReference>
<keyword evidence="3 7" id="KW-0133">Cell shape</keyword>
<keyword evidence="5 7" id="KW-0131">Cell cycle</keyword>
<evidence type="ECO:0000259" key="10">
    <source>
        <dbReference type="Pfam" id="PF02875"/>
    </source>
</evidence>
<dbReference type="InterPro" id="IPR000713">
    <property type="entry name" value="Mur_ligase_N"/>
</dbReference>
<comment type="caution">
    <text evidence="12">The sequence shown here is derived from an EMBL/GenBank/DDBJ whole genome shotgun (WGS) entry which is preliminary data.</text>
</comment>
<evidence type="ECO:0000256" key="2">
    <source>
        <dbReference type="ARBA" id="ARBA00022618"/>
    </source>
</evidence>
<dbReference type="GO" id="GO:0009252">
    <property type="term" value="P:peptidoglycan biosynthetic process"/>
    <property type="evidence" value="ECO:0007669"/>
    <property type="project" value="UniProtKB-UniRule"/>
</dbReference>
<keyword evidence="2 7" id="KW-0132">Cell division</keyword>
<feature type="domain" description="Mur ligase central" evidence="11">
    <location>
        <begin position="109"/>
        <end position="332"/>
    </location>
</feature>
<feature type="binding site" evidence="7">
    <location>
        <position position="27"/>
    </location>
    <ligand>
        <name>UDP-N-acetyl-alpha-D-muramoyl-L-alanyl-D-glutamate</name>
        <dbReference type="ChEBI" id="CHEBI:83900"/>
    </ligand>
</feature>
<dbReference type="InterPro" id="IPR036615">
    <property type="entry name" value="Mur_ligase_C_dom_sf"/>
</dbReference>
<feature type="binding site" evidence="7">
    <location>
        <position position="203"/>
    </location>
    <ligand>
        <name>UDP-N-acetyl-alpha-D-muramoyl-L-alanyl-D-glutamate</name>
        <dbReference type="ChEBI" id="CHEBI:83900"/>
    </ligand>
</feature>
<reference evidence="12 13" key="1">
    <citation type="submission" date="2019-03" db="EMBL/GenBank/DDBJ databases">
        <title>Genomic Encyclopedia of Type Strains, Phase IV (KMG-IV): sequencing the most valuable type-strain genomes for metagenomic binning, comparative biology and taxonomic classification.</title>
        <authorList>
            <person name="Goeker M."/>
        </authorList>
    </citation>
    <scope>NUCLEOTIDE SEQUENCE [LARGE SCALE GENOMIC DNA]</scope>
    <source>
        <strain evidence="12 13">DSM 1837</strain>
    </source>
</reference>
<dbReference type="NCBIfam" id="TIGR01085">
    <property type="entry name" value="murE"/>
    <property type="match status" value="1"/>
</dbReference>
<keyword evidence="4 7" id="KW-0573">Peptidoglycan synthesis</keyword>
<comment type="cofactor">
    <cofactor evidence="7">
        <name>Mg(2+)</name>
        <dbReference type="ChEBI" id="CHEBI:18420"/>
    </cofactor>
</comment>
<comment type="catalytic activity">
    <reaction evidence="7">
        <text>UDP-N-acetyl-alpha-D-muramoyl-L-alanyl-D-glutamate + meso-2,6-diaminopimelate + ATP = UDP-N-acetyl-alpha-D-muramoyl-L-alanyl-gamma-D-glutamyl-meso-2,6-diaminopimelate + ADP + phosphate + H(+)</text>
        <dbReference type="Rhea" id="RHEA:23676"/>
        <dbReference type="ChEBI" id="CHEBI:15378"/>
        <dbReference type="ChEBI" id="CHEBI:30616"/>
        <dbReference type="ChEBI" id="CHEBI:43474"/>
        <dbReference type="ChEBI" id="CHEBI:57791"/>
        <dbReference type="ChEBI" id="CHEBI:83900"/>
        <dbReference type="ChEBI" id="CHEBI:83905"/>
        <dbReference type="ChEBI" id="CHEBI:456216"/>
        <dbReference type="EC" id="6.3.2.13"/>
    </reaction>
</comment>
<keyword evidence="7 12" id="KW-0436">Ligase</keyword>
<dbReference type="Pfam" id="PF02875">
    <property type="entry name" value="Mur_ligase_C"/>
    <property type="match status" value="1"/>
</dbReference>
<keyword evidence="13" id="KW-1185">Reference proteome</keyword>
<dbReference type="Gene3D" id="3.40.1390.10">
    <property type="entry name" value="MurE/MurF, N-terminal domain"/>
    <property type="match status" value="1"/>
</dbReference>
<feature type="short sequence motif" description="Meso-diaminopimelate recognition motif" evidence="7">
    <location>
        <begin position="431"/>
        <end position="434"/>
    </location>
</feature>
<feature type="modified residue" description="N6-carboxylysine" evidence="7">
    <location>
        <position position="235"/>
    </location>
</feature>
<dbReference type="EC" id="6.3.2.13" evidence="7"/>
<dbReference type="PANTHER" id="PTHR23135:SF4">
    <property type="entry name" value="UDP-N-ACETYLMURAMOYL-L-ALANYL-D-GLUTAMATE--2,6-DIAMINOPIMELATE LIGASE MURE HOMOLOG, CHLOROPLASTIC"/>
    <property type="match status" value="1"/>
</dbReference>
<evidence type="ECO:0000259" key="11">
    <source>
        <dbReference type="Pfam" id="PF08245"/>
    </source>
</evidence>
<dbReference type="GO" id="GO:0005524">
    <property type="term" value="F:ATP binding"/>
    <property type="evidence" value="ECO:0007669"/>
    <property type="project" value="UniProtKB-UniRule"/>
</dbReference>